<sequence>MRKTLILLALMLTSIMAHAQTSDFIGTFMNSSNNISLQFKQMDNEFHGMLTTAGTNFAMKAQLKNNQLVGTIYGMNGPFDFTATLQGTNLTLNSAGSNESFYKLANTHYIANLDLTPYMVDYSQTYGNNQNQNSGTEQQQQNNQTAANNNNQYQTQNNQDQEVLNLISGSQLVYYQRSSYVSDNVSSSMTFVNFCPNGRFSINYDGSFSVSGNYGGYASGASSSHETGTWKLISYEGKPAVFLQYDNGETSTNVYNINYLKAGRWRIGNTQYALVRNKVRCN</sequence>
<evidence type="ECO:0000313" key="3">
    <source>
        <dbReference type="EMBL" id="MBS2098628.1"/>
    </source>
</evidence>
<comment type="caution">
    <text evidence="3">The sequence shown here is derived from an EMBL/GenBank/DDBJ whole genome shotgun (WGS) entry which is preliminary data.</text>
</comment>
<name>A0ABS5JUP4_9BACT</name>
<feature type="region of interest" description="Disordered" evidence="1">
    <location>
        <begin position="124"/>
        <end position="146"/>
    </location>
</feature>
<feature type="signal peptide" evidence="2">
    <location>
        <begin position="1"/>
        <end position="19"/>
    </location>
</feature>
<accession>A0ABS5JUP4</accession>
<feature type="compositionally biased region" description="Low complexity" evidence="1">
    <location>
        <begin position="128"/>
        <end position="146"/>
    </location>
</feature>
<evidence type="ECO:0000313" key="4">
    <source>
        <dbReference type="Proteomes" id="UP000708576"/>
    </source>
</evidence>
<reference evidence="3 4" key="1">
    <citation type="journal article" date="2015" name="Int. J. Syst. Evol. Microbiol.">
        <title>Carboxylicivirga linearis sp. nov., isolated from a sea cucumber culture pond.</title>
        <authorList>
            <person name="Wang F.Q."/>
            <person name="Zhou Y.X."/>
            <person name="Lin X.Z."/>
            <person name="Chen G.J."/>
            <person name="Du Z.J."/>
        </authorList>
    </citation>
    <scope>NUCLEOTIDE SEQUENCE [LARGE SCALE GENOMIC DNA]</scope>
    <source>
        <strain evidence="3 4">FB218</strain>
    </source>
</reference>
<organism evidence="3 4">
    <name type="scientific">Carboxylicivirga linearis</name>
    <dbReference type="NCBI Taxonomy" id="1628157"/>
    <lineage>
        <taxon>Bacteria</taxon>
        <taxon>Pseudomonadati</taxon>
        <taxon>Bacteroidota</taxon>
        <taxon>Bacteroidia</taxon>
        <taxon>Marinilabiliales</taxon>
        <taxon>Marinilabiliaceae</taxon>
        <taxon>Carboxylicivirga</taxon>
    </lineage>
</organism>
<protein>
    <submittedName>
        <fullName evidence="3">Uncharacterized protein</fullName>
    </submittedName>
</protein>
<keyword evidence="2" id="KW-0732">Signal</keyword>
<dbReference type="RefSeq" id="WP_212215860.1">
    <property type="nucleotide sequence ID" value="NZ_JAGUCO010000005.1"/>
</dbReference>
<dbReference type="Proteomes" id="UP000708576">
    <property type="component" value="Unassembled WGS sequence"/>
</dbReference>
<evidence type="ECO:0000256" key="1">
    <source>
        <dbReference type="SAM" id="MobiDB-lite"/>
    </source>
</evidence>
<feature type="chain" id="PRO_5045167594" evidence="2">
    <location>
        <begin position="20"/>
        <end position="282"/>
    </location>
</feature>
<dbReference type="EMBL" id="JAGUCO010000005">
    <property type="protein sequence ID" value="MBS2098628.1"/>
    <property type="molecule type" value="Genomic_DNA"/>
</dbReference>
<keyword evidence="4" id="KW-1185">Reference proteome</keyword>
<proteinExistence type="predicted"/>
<gene>
    <name evidence="3" type="ORF">KEM10_10090</name>
</gene>
<evidence type="ECO:0000256" key="2">
    <source>
        <dbReference type="SAM" id="SignalP"/>
    </source>
</evidence>